<reference evidence="2" key="1">
    <citation type="submission" date="2020-11" db="EMBL/GenBank/DDBJ databases">
        <authorList>
            <consortium name="DOE Joint Genome Institute"/>
            <person name="Ahrendt S."/>
            <person name="Riley R."/>
            <person name="Andreopoulos W."/>
            <person name="Labutti K."/>
            <person name="Pangilinan J."/>
            <person name="Ruiz-Duenas F.J."/>
            <person name="Barrasa J.M."/>
            <person name="Sanchez-Garcia M."/>
            <person name="Camarero S."/>
            <person name="Miyauchi S."/>
            <person name="Serrano A."/>
            <person name="Linde D."/>
            <person name="Babiker R."/>
            <person name="Drula E."/>
            <person name="Ayuso-Fernandez I."/>
            <person name="Pacheco R."/>
            <person name="Padilla G."/>
            <person name="Ferreira P."/>
            <person name="Barriuso J."/>
            <person name="Kellner H."/>
            <person name="Castanera R."/>
            <person name="Alfaro M."/>
            <person name="Ramirez L."/>
            <person name="Pisabarro A.G."/>
            <person name="Kuo A."/>
            <person name="Tritt A."/>
            <person name="Lipzen A."/>
            <person name="He G."/>
            <person name="Yan M."/>
            <person name="Ng V."/>
            <person name="Cullen D."/>
            <person name="Martin F."/>
            <person name="Rosso M.-N."/>
            <person name="Henrissat B."/>
            <person name="Hibbett D."/>
            <person name="Martinez A.T."/>
            <person name="Grigoriev I.V."/>
        </authorList>
    </citation>
    <scope>NUCLEOTIDE SEQUENCE</scope>
    <source>
        <strain evidence="2">CIRM-BRFM 674</strain>
    </source>
</reference>
<protein>
    <submittedName>
        <fullName evidence="2">Uncharacterized protein</fullName>
    </submittedName>
</protein>
<dbReference type="EMBL" id="MU155195">
    <property type="protein sequence ID" value="KAF9480395.1"/>
    <property type="molecule type" value="Genomic_DNA"/>
</dbReference>
<dbReference type="Proteomes" id="UP000807469">
    <property type="component" value="Unassembled WGS sequence"/>
</dbReference>
<proteinExistence type="predicted"/>
<accession>A0A9P5Z5I0</accession>
<feature type="region of interest" description="Disordered" evidence="1">
    <location>
        <begin position="41"/>
        <end position="69"/>
    </location>
</feature>
<keyword evidence="3" id="KW-1185">Reference proteome</keyword>
<comment type="caution">
    <text evidence="2">The sequence shown here is derived from an EMBL/GenBank/DDBJ whole genome shotgun (WGS) entry which is preliminary data.</text>
</comment>
<dbReference type="AlphaFoldDB" id="A0A9P5Z5I0"/>
<organism evidence="2 3">
    <name type="scientific">Pholiota conissans</name>
    <dbReference type="NCBI Taxonomy" id="109636"/>
    <lineage>
        <taxon>Eukaryota</taxon>
        <taxon>Fungi</taxon>
        <taxon>Dikarya</taxon>
        <taxon>Basidiomycota</taxon>
        <taxon>Agaricomycotina</taxon>
        <taxon>Agaricomycetes</taxon>
        <taxon>Agaricomycetidae</taxon>
        <taxon>Agaricales</taxon>
        <taxon>Agaricineae</taxon>
        <taxon>Strophariaceae</taxon>
        <taxon>Pholiota</taxon>
    </lineage>
</organism>
<sequence>MMDERASGDALRALPPADAAKAPPTLVLILIVPIPLTHSHSATHTRHSTGMAEGTDLEPPPLPPPAHQAANDVLQPLASITQGQSFRSGGIRNSTLVVYFSLRCETARTLLSSRQSSFGGEIYKYK</sequence>
<gene>
    <name evidence="2" type="ORF">BDN70DRAFT_616517</name>
</gene>
<evidence type="ECO:0000256" key="1">
    <source>
        <dbReference type="SAM" id="MobiDB-lite"/>
    </source>
</evidence>
<name>A0A9P5Z5I0_9AGAR</name>
<evidence type="ECO:0000313" key="3">
    <source>
        <dbReference type="Proteomes" id="UP000807469"/>
    </source>
</evidence>
<evidence type="ECO:0000313" key="2">
    <source>
        <dbReference type="EMBL" id="KAF9480395.1"/>
    </source>
</evidence>